<dbReference type="InterPro" id="IPR026992">
    <property type="entry name" value="DIOX_N"/>
</dbReference>
<keyword evidence="2 5" id="KW-0479">Metal-binding</keyword>
<evidence type="ECO:0000256" key="5">
    <source>
        <dbReference type="RuleBase" id="RU003682"/>
    </source>
</evidence>
<feature type="domain" description="Fe2OG dioxygenase" evidence="6">
    <location>
        <begin position="208"/>
        <end position="310"/>
    </location>
</feature>
<evidence type="ECO:0000313" key="8">
    <source>
        <dbReference type="Proteomes" id="UP001327560"/>
    </source>
</evidence>
<comment type="similarity">
    <text evidence="1 5">Belongs to the iron/ascorbate-dependent oxidoreductase family.</text>
</comment>
<evidence type="ECO:0000313" key="7">
    <source>
        <dbReference type="EMBL" id="WOL14826.1"/>
    </source>
</evidence>
<dbReference type="InterPro" id="IPR050295">
    <property type="entry name" value="Plant_2OG-oxidoreductases"/>
</dbReference>
<dbReference type="EMBL" id="CP136896">
    <property type="protein sequence ID" value="WOL14826.1"/>
    <property type="molecule type" value="Genomic_DNA"/>
</dbReference>
<evidence type="ECO:0000256" key="2">
    <source>
        <dbReference type="ARBA" id="ARBA00022723"/>
    </source>
</evidence>
<gene>
    <name evidence="7" type="ORF">Cni_G23607</name>
</gene>
<dbReference type="PANTHER" id="PTHR47991">
    <property type="entry name" value="OXOGLUTARATE/IRON-DEPENDENT DIOXYGENASE"/>
    <property type="match status" value="1"/>
</dbReference>
<evidence type="ECO:0000256" key="1">
    <source>
        <dbReference type="ARBA" id="ARBA00008056"/>
    </source>
</evidence>
<dbReference type="SUPFAM" id="SSF51197">
    <property type="entry name" value="Clavaminate synthase-like"/>
    <property type="match status" value="1"/>
</dbReference>
<keyword evidence="4 5" id="KW-0408">Iron</keyword>
<evidence type="ECO:0000256" key="3">
    <source>
        <dbReference type="ARBA" id="ARBA00023002"/>
    </source>
</evidence>
<organism evidence="7 8">
    <name type="scientific">Canna indica</name>
    <name type="common">Indian-shot</name>
    <dbReference type="NCBI Taxonomy" id="4628"/>
    <lineage>
        <taxon>Eukaryota</taxon>
        <taxon>Viridiplantae</taxon>
        <taxon>Streptophyta</taxon>
        <taxon>Embryophyta</taxon>
        <taxon>Tracheophyta</taxon>
        <taxon>Spermatophyta</taxon>
        <taxon>Magnoliopsida</taxon>
        <taxon>Liliopsida</taxon>
        <taxon>Zingiberales</taxon>
        <taxon>Cannaceae</taxon>
        <taxon>Canna</taxon>
    </lineage>
</organism>
<dbReference type="Proteomes" id="UP001327560">
    <property type="component" value="Chromosome 7"/>
</dbReference>
<dbReference type="InterPro" id="IPR027443">
    <property type="entry name" value="IPNS-like_sf"/>
</dbReference>
<protein>
    <recommendedName>
        <fullName evidence="6">Fe2OG dioxygenase domain-containing protein</fullName>
    </recommendedName>
</protein>
<dbReference type="Pfam" id="PF14226">
    <property type="entry name" value="DIOX_N"/>
    <property type="match status" value="1"/>
</dbReference>
<dbReference type="Gene3D" id="2.60.120.330">
    <property type="entry name" value="B-lactam Antibiotic, Isopenicillin N Synthase, Chain"/>
    <property type="match status" value="1"/>
</dbReference>
<keyword evidence="3 5" id="KW-0560">Oxidoreductase</keyword>
<reference evidence="7 8" key="1">
    <citation type="submission" date="2023-10" db="EMBL/GenBank/DDBJ databases">
        <title>Chromosome-scale genome assembly provides insights into flower coloration mechanisms of Canna indica.</title>
        <authorList>
            <person name="Li C."/>
        </authorList>
    </citation>
    <scope>NUCLEOTIDE SEQUENCE [LARGE SCALE GENOMIC DNA]</scope>
    <source>
        <tissue evidence="7">Flower</tissue>
    </source>
</reference>
<dbReference type="InterPro" id="IPR044861">
    <property type="entry name" value="IPNS-like_FE2OG_OXY"/>
</dbReference>
<dbReference type="GO" id="GO:0046872">
    <property type="term" value="F:metal ion binding"/>
    <property type="evidence" value="ECO:0007669"/>
    <property type="project" value="UniProtKB-KW"/>
</dbReference>
<dbReference type="GO" id="GO:0016491">
    <property type="term" value="F:oxidoreductase activity"/>
    <property type="evidence" value="ECO:0007669"/>
    <property type="project" value="UniProtKB-KW"/>
</dbReference>
<name>A0AAQ3QJD3_9LILI</name>
<dbReference type="PROSITE" id="PS51471">
    <property type="entry name" value="FE2OG_OXY"/>
    <property type="match status" value="1"/>
</dbReference>
<evidence type="ECO:0000259" key="6">
    <source>
        <dbReference type="PROSITE" id="PS51471"/>
    </source>
</evidence>
<accession>A0AAQ3QJD3</accession>
<dbReference type="FunFam" id="2.60.120.330:FF:000079">
    <property type="entry name" value="Protein SRG1"/>
    <property type="match status" value="1"/>
</dbReference>
<keyword evidence="8" id="KW-1185">Reference proteome</keyword>
<evidence type="ECO:0000256" key="4">
    <source>
        <dbReference type="ARBA" id="ARBA00023004"/>
    </source>
</evidence>
<proteinExistence type="inferred from homology"/>
<dbReference type="AlphaFoldDB" id="A0AAQ3QJD3"/>
<dbReference type="InterPro" id="IPR005123">
    <property type="entry name" value="Oxoglu/Fe-dep_dioxygenase_dom"/>
</dbReference>
<sequence>MAMELVREWPEPIVRVQTLADGEFVPERYVKPPSERPNLMAAPNPSSTAAQLSLPVIDLGGLAGGAAERRATMAAVSQAFAEWGFFQAVNHGVRAEVMAEMRRAWRGFFELPLAEKQAYANSPATFEGYGSRLGVKKGAILDWGDYFFLQLLPHAVRNYDKWPRLPSSLSRETTEAYAEEVVKLCEVIESVLSVTLGLDEGFFQRAFGEAGAGIRVNYYPKCPQPDLTLGLSPHSDPGGMTVLLADDQVKGLQVRNGDSWVTVEPIPGALIVNVGDQIQVLSNNKYKSVEHRVVVNASTERLSFAFFYNPQDDLLIEPARELVAPSSPPVYKPMTFKDYRMYMRMLGPRGKSHVDFMKAT</sequence>
<dbReference type="Pfam" id="PF03171">
    <property type="entry name" value="2OG-FeII_Oxy"/>
    <property type="match status" value="1"/>
</dbReference>